<evidence type="ECO:0000313" key="5">
    <source>
        <dbReference type="Proteomes" id="UP001144352"/>
    </source>
</evidence>
<reference evidence="4" key="1">
    <citation type="submission" date="2022-12" db="EMBL/GenBank/DDBJ databases">
        <title>Reference genome sequencing for broad-spectrum identification of bacterial and archaeal isolates by mass spectrometry.</title>
        <authorList>
            <person name="Sekiguchi Y."/>
            <person name="Tourlousse D.M."/>
        </authorList>
    </citation>
    <scope>NUCLEOTIDE SEQUENCE</scope>
    <source>
        <strain evidence="4">H2</strain>
    </source>
</reference>
<evidence type="ECO:0000259" key="2">
    <source>
        <dbReference type="PROSITE" id="PS50110"/>
    </source>
</evidence>
<dbReference type="EMBL" id="BSDS01000001">
    <property type="protein sequence ID" value="GLI38680.1"/>
    <property type="molecule type" value="Genomic_DNA"/>
</dbReference>
<evidence type="ECO:0000256" key="1">
    <source>
        <dbReference type="PROSITE-ProRule" id="PRU00169"/>
    </source>
</evidence>
<organism evidence="4 5">
    <name type="scientific">Geobacter hydrogenophilus</name>
    <dbReference type="NCBI Taxonomy" id="40983"/>
    <lineage>
        <taxon>Bacteria</taxon>
        <taxon>Pseudomonadati</taxon>
        <taxon>Thermodesulfobacteriota</taxon>
        <taxon>Desulfuromonadia</taxon>
        <taxon>Geobacterales</taxon>
        <taxon>Geobacteraceae</taxon>
        <taxon>Geobacter</taxon>
    </lineage>
</organism>
<dbReference type="PROSITE" id="PS50110">
    <property type="entry name" value="RESPONSE_REGULATORY"/>
    <property type="match status" value="1"/>
</dbReference>
<comment type="caution">
    <text evidence="4">The sequence shown here is derived from an EMBL/GenBank/DDBJ whole genome shotgun (WGS) entry which is preliminary data.</text>
</comment>
<dbReference type="PANTHER" id="PTHR43228">
    <property type="entry name" value="TWO-COMPONENT RESPONSE REGULATOR"/>
    <property type="match status" value="1"/>
</dbReference>
<dbReference type="SMART" id="SM00448">
    <property type="entry name" value="REC"/>
    <property type="match status" value="1"/>
</dbReference>
<dbReference type="PIRSF" id="PIRSF036382">
    <property type="entry name" value="RR_antiterm"/>
    <property type="match status" value="1"/>
</dbReference>
<dbReference type="InterPro" id="IPR005561">
    <property type="entry name" value="ANTAR"/>
</dbReference>
<sequence>MEKIAGKNINKVVISLRSVLVCDDEPIIRMSLKNKLKELGFDEIRECGDGEQAVATALSTMPDIVILDVSMPKKDGITAAREIRQRLKIPIILLTACCDPDTVRRAKESGIGGFLAKPFREQDLWPAIELACAHADEVETLKEEVEDLRETLESRKVIEKAKGVLMRNQGLSEPEAFRRMQKLAMDKRKSMRQIAEAILLTES</sequence>
<dbReference type="InterPro" id="IPR052048">
    <property type="entry name" value="ST_Response_Regulator"/>
</dbReference>
<feature type="domain" description="ANTAR" evidence="3">
    <location>
        <begin position="138"/>
        <end position="199"/>
    </location>
</feature>
<feature type="modified residue" description="4-aspartylphosphate" evidence="1">
    <location>
        <position position="68"/>
    </location>
</feature>
<dbReference type="SMART" id="SM01012">
    <property type="entry name" value="ANTAR"/>
    <property type="match status" value="1"/>
</dbReference>
<dbReference type="Gene3D" id="1.10.10.10">
    <property type="entry name" value="Winged helix-like DNA-binding domain superfamily/Winged helix DNA-binding domain"/>
    <property type="match status" value="1"/>
</dbReference>
<dbReference type="SUPFAM" id="SSF52172">
    <property type="entry name" value="CheY-like"/>
    <property type="match status" value="1"/>
</dbReference>
<gene>
    <name evidence="4" type="primary">gnfR</name>
    <name evidence="4" type="ORF">GHYDROH2_21810</name>
</gene>
<dbReference type="Gene3D" id="3.40.50.2300">
    <property type="match status" value="1"/>
</dbReference>
<protein>
    <submittedName>
        <fullName evidence="4">Transcriptional regulator</fullName>
    </submittedName>
</protein>
<dbReference type="GO" id="GO:0003723">
    <property type="term" value="F:RNA binding"/>
    <property type="evidence" value="ECO:0007669"/>
    <property type="project" value="InterPro"/>
</dbReference>
<feature type="domain" description="Response regulatory" evidence="2">
    <location>
        <begin position="18"/>
        <end position="132"/>
    </location>
</feature>
<evidence type="ECO:0000259" key="3">
    <source>
        <dbReference type="PROSITE" id="PS50921"/>
    </source>
</evidence>
<dbReference type="InterPro" id="IPR008327">
    <property type="entry name" value="Sig_transdc_resp-reg_antiterm"/>
</dbReference>
<proteinExistence type="predicted"/>
<dbReference type="PANTHER" id="PTHR43228:SF6">
    <property type="entry name" value="RESPONSE REGULATOR RECEIVER"/>
    <property type="match status" value="1"/>
</dbReference>
<evidence type="ECO:0000313" key="4">
    <source>
        <dbReference type="EMBL" id="GLI38680.1"/>
    </source>
</evidence>
<accession>A0A9W6G1F7</accession>
<dbReference type="Pfam" id="PF00072">
    <property type="entry name" value="Response_reg"/>
    <property type="match status" value="1"/>
</dbReference>
<dbReference type="InterPro" id="IPR036388">
    <property type="entry name" value="WH-like_DNA-bd_sf"/>
</dbReference>
<dbReference type="GO" id="GO:0000160">
    <property type="term" value="P:phosphorelay signal transduction system"/>
    <property type="evidence" value="ECO:0007669"/>
    <property type="project" value="InterPro"/>
</dbReference>
<dbReference type="InterPro" id="IPR011006">
    <property type="entry name" value="CheY-like_superfamily"/>
</dbReference>
<dbReference type="AlphaFoldDB" id="A0A9W6G1F7"/>
<name>A0A9W6G1F7_9BACT</name>
<keyword evidence="1" id="KW-0597">Phosphoprotein</keyword>
<dbReference type="Pfam" id="PF03861">
    <property type="entry name" value="ANTAR"/>
    <property type="match status" value="1"/>
</dbReference>
<keyword evidence="5" id="KW-1185">Reference proteome</keyword>
<dbReference type="Proteomes" id="UP001144352">
    <property type="component" value="Unassembled WGS sequence"/>
</dbReference>
<dbReference type="InterPro" id="IPR001789">
    <property type="entry name" value="Sig_transdc_resp-reg_receiver"/>
</dbReference>
<dbReference type="PROSITE" id="PS50921">
    <property type="entry name" value="ANTAR"/>
    <property type="match status" value="1"/>
</dbReference>